<sequence length="637" mass="72022">MITEVNEKMQLKEVKEIVKSYCVSSLGKNRFDRLTASSNVKVVSHRYQETKEARTILEAKLTMPFMGLTTIDHLFSQLEKGMILEAGDLVECADFLRSGRMIRRFMEKHEDIAPSLALYARSINEFINIEDAIYQAIKNGQVASEASRNLGKVRRLINENETKIEERLNKFLKNKTNQPKIQEFFVSQKNQRFTIPIKASYKNQIEGTIIETSTKGTTVFMEPTSVTKLNDERYLLQMEESTEIYQILATLSGMLLECLTQIKLNIEVIAEYDMIFARAKYSRSIQGVTPKLNREGRIKLIQAKHPLLGKAAVPLNFSIGTAYRGLIITGPNAGGKTVVLKTVGLLAMMSMYGIQLPVAQGSEIALFDQILIDIGDSQSLENALSTFSSHIQNIALMMQKATKNSLVLFDEIGSGTEPNEGAGLAIAILEEFYQKGCLIVATTHYGEIKRYSEQHPDFMNAAMAFNQETLTPLYQLIIGKSGDSNALWIAKKMALKPAVIEKAQAYIANKDYDLTKKNFSSKKSQPQQREESSTKQVNYQKGDKVLLLDAQEEGLVYEQHPLKQTITVFCNGEMHEILPKRLKRLLPATTLYPIDYDLETLFTSYTERKLTHDIERGSKKALKKIFKEMKKEQTHDS</sequence>
<dbReference type="FunFam" id="3.40.50.300:FF:000830">
    <property type="entry name" value="Endonuclease MutS2"/>
    <property type="match status" value="1"/>
</dbReference>
<feature type="domain" description="DNA mismatch repair proteins mutS family" evidence="9">
    <location>
        <begin position="405"/>
        <end position="421"/>
    </location>
</feature>
<dbReference type="GO" id="GO:0004519">
    <property type="term" value="F:endonuclease activity"/>
    <property type="evidence" value="ECO:0007669"/>
    <property type="project" value="UniProtKB-KW"/>
</dbReference>
<dbReference type="SMART" id="SM00534">
    <property type="entry name" value="MUTSac"/>
    <property type="match status" value="1"/>
</dbReference>
<dbReference type="InterPro" id="IPR036187">
    <property type="entry name" value="DNA_mismatch_repair_MutS_sf"/>
</dbReference>
<dbReference type="OrthoDB" id="9808166at2"/>
<dbReference type="STRING" id="142588.SAMN04488559_10923"/>
<dbReference type="GO" id="GO:0140664">
    <property type="term" value="F:ATP-dependent DNA damage sensor activity"/>
    <property type="evidence" value="ECO:0007669"/>
    <property type="project" value="InterPro"/>
</dbReference>
<evidence type="ECO:0000256" key="8">
    <source>
        <dbReference type="ARBA" id="ARBA00023125"/>
    </source>
</evidence>
<dbReference type="SMART" id="SM00533">
    <property type="entry name" value="MUTSd"/>
    <property type="match status" value="1"/>
</dbReference>
<dbReference type="SUPFAM" id="SSF52540">
    <property type="entry name" value="P-loop containing nucleoside triphosphate hydrolases"/>
    <property type="match status" value="1"/>
</dbReference>
<keyword evidence="4 10" id="KW-0255">Endonuclease</keyword>
<keyword evidence="11" id="KW-1185">Reference proteome</keyword>
<reference evidence="10 11" key="1">
    <citation type="submission" date="2016-10" db="EMBL/GenBank/DDBJ databases">
        <authorList>
            <person name="de Groot N.N."/>
        </authorList>
    </citation>
    <scope>NUCLEOTIDE SEQUENCE [LARGE SCALE GENOMIC DNA]</scope>
    <source>
        <strain evidence="10 11">DSM 13760</strain>
    </source>
</reference>
<evidence type="ECO:0000256" key="2">
    <source>
        <dbReference type="ARBA" id="ARBA00022730"/>
    </source>
</evidence>
<keyword evidence="8" id="KW-0238">DNA-binding</keyword>
<dbReference type="GO" id="GO:0006298">
    <property type="term" value="P:mismatch repair"/>
    <property type="evidence" value="ECO:0007669"/>
    <property type="project" value="InterPro"/>
</dbReference>
<keyword evidence="2" id="KW-0699">rRNA-binding</keyword>
<dbReference type="InterPro" id="IPR027417">
    <property type="entry name" value="P-loop_NTPase"/>
</dbReference>
<accession>A0A1H9SUS1</accession>
<dbReference type="PANTHER" id="PTHR48466">
    <property type="entry name" value="OS10G0509000 PROTEIN-RELATED"/>
    <property type="match status" value="1"/>
</dbReference>
<dbReference type="GO" id="GO:0005524">
    <property type="term" value="F:ATP binding"/>
    <property type="evidence" value="ECO:0007669"/>
    <property type="project" value="UniProtKB-KW"/>
</dbReference>
<dbReference type="NCBIfam" id="TIGR01069">
    <property type="entry name" value="mutS2"/>
    <property type="match status" value="1"/>
</dbReference>
<protein>
    <submittedName>
        <fullName evidence="10">DsDNA-specific endonuclease/ATPase MutS2</fullName>
    </submittedName>
</protein>
<dbReference type="AlphaFoldDB" id="A0A1H9SUS1"/>
<evidence type="ECO:0000256" key="1">
    <source>
        <dbReference type="ARBA" id="ARBA00022722"/>
    </source>
</evidence>
<dbReference type="PANTHER" id="PTHR48466:SF2">
    <property type="entry name" value="OS10G0509000 PROTEIN"/>
    <property type="match status" value="1"/>
</dbReference>
<dbReference type="InterPro" id="IPR045076">
    <property type="entry name" value="MutS"/>
</dbReference>
<evidence type="ECO:0000313" key="10">
    <source>
        <dbReference type="EMBL" id="SER88143.1"/>
    </source>
</evidence>
<gene>
    <name evidence="10" type="ORF">SAMN04488559_10923</name>
</gene>
<evidence type="ECO:0000256" key="7">
    <source>
        <dbReference type="ARBA" id="ARBA00022884"/>
    </source>
</evidence>
<dbReference type="RefSeq" id="WP_092652179.1">
    <property type="nucleotide sequence ID" value="NZ_FOHA01000009.1"/>
</dbReference>
<dbReference type="GO" id="GO:0045910">
    <property type="term" value="P:negative regulation of DNA recombination"/>
    <property type="evidence" value="ECO:0007669"/>
    <property type="project" value="InterPro"/>
</dbReference>
<organism evidence="10 11">
    <name type="scientific">Isobaculum melis</name>
    <dbReference type="NCBI Taxonomy" id="142588"/>
    <lineage>
        <taxon>Bacteria</taxon>
        <taxon>Bacillati</taxon>
        <taxon>Bacillota</taxon>
        <taxon>Bacilli</taxon>
        <taxon>Lactobacillales</taxon>
        <taxon>Carnobacteriaceae</taxon>
        <taxon>Isobaculum</taxon>
    </lineage>
</organism>
<dbReference type="PIRSF" id="PIRSF005814">
    <property type="entry name" value="MutS_YshD"/>
    <property type="match status" value="1"/>
</dbReference>
<evidence type="ECO:0000259" key="9">
    <source>
        <dbReference type="PROSITE" id="PS00486"/>
    </source>
</evidence>
<dbReference type="EMBL" id="FOHA01000009">
    <property type="protein sequence ID" value="SER88143.1"/>
    <property type="molecule type" value="Genomic_DNA"/>
</dbReference>
<dbReference type="PROSITE" id="PS00486">
    <property type="entry name" value="DNA_MISMATCH_REPAIR_2"/>
    <property type="match status" value="1"/>
</dbReference>
<dbReference type="GO" id="GO:0016887">
    <property type="term" value="F:ATP hydrolysis activity"/>
    <property type="evidence" value="ECO:0007669"/>
    <property type="project" value="InterPro"/>
</dbReference>
<dbReference type="SUPFAM" id="SSF48334">
    <property type="entry name" value="DNA repair protein MutS, domain III"/>
    <property type="match status" value="1"/>
</dbReference>
<dbReference type="InterPro" id="IPR007696">
    <property type="entry name" value="DNA_mismatch_repair_MutS_core"/>
</dbReference>
<evidence type="ECO:0000256" key="5">
    <source>
        <dbReference type="ARBA" id="ARBA00022801"/>
    </source>
</evidence>
<evidence type="ECO:0000256" key="3">
    <source>
        <dbReference type="ARBA" id="ARBA00022741"/>
    </source>
</evidence>
<dbReference type="GO" id="GO:0030983">
    <property type="term" value="F:mismatched DNA binding"/>
    <property type="evidence" value="ECO:0007669"/>
    <property type="project" value="InterPro"/>
</dbReference>
<proteinExistence type="predicted"/>
<dbReference type="GO" id="GO:0019843">
    <property type="term" value="F:rRNA binding"/>
    <property type="evidence" value="ECO:0007669"/>
    <property type="project" value="UniProtKB-KW"/>
</dbReference>
<keyword evidence="1" id="KW-0540">Nuclease</keyword>
<evidence type="ECO:0000313" key="11">
    <source>
        <dbReference type="Proteomes" id="UP000198948"/>
    </source>
</evidence>
<dbReference type="Proteomes" id="UP000198948">
    <property type="component" value="Unassembled WGS sequence"/>
</dbReference>
<keyword evidence="5" id="KW-0378">Hydrolase</keyword>
<dbReference type="InterPro" id="IPR005747">
    <property type="entry name" value="MutS2"/>
</dbReference>
<keyword evidence="6" id="KW-0067">ATP-binding</keyword>
<evidence type="ECO:0000256" key="4">
    <source>
        <dbReference type="ARBA" id="ARBA00022759"/>
    </source>
</evidence>
<evidence type="ECO:0000256" key="6">
    <source>
        <dbReference type="ARBA" id="ARBA00022840"/>
    </source>
</evidence>
<dbReference type="InterPro" id="IPR000432">
    <property type="entry name" value="DNA_mismatch_repair_MutS_C"/>
</dbReference>
<name>A0A1H9SUS1_9LACT</name>
<keyword evidence="3" id="KW-0547">Nucleotide-binding</keyword>
<dbReference type="Pfam" id="PF00488">
    <property type="entry name" value="MutS_V"/>
    <property type="match status" value="1"/>
</dbReference>
<keyword evidence="7" id="KW-0694">RNA-binding</keyword>
<dbReference type="Gene3D" id="3.40.50.300">
    <property type="entry name" value="P-loop containing nucleotide triphosphate hydrolases"/>
    <property type="match status" value="1"/>
</dbReference>